<dbReference type="Proteomes" id="UP000070186">
    <property type="component" value="Unassembled WGS sequence"/>
</dbReference>
<dbReference type="PANTHER" id="PTHR12151:SF25">
    <property type="entry name" value="LINALOOL DEHYDRATASE_ISOMERASE DOMAIN-CONTAINING PROTEIN"/>
    <property type="match status" value="1"/>
</dbReference>
<keyword evidence="2 3" id="KW-0186">Copper</keyword>
<feature type="binding site" evidence="3">
    <location>
        <position position="156"/>
    </location>
    <ligand>
        <name>Cu cation</name>
        <dbReference type="ChEBI" id="CHEBI:23378"/>
    </ligand>
</feature>
<evidence type="ECO:0000256" key="4">
    <source>
        <dbReference type="PIRSR" id="PIRSR603782-2"/>
    </source>
</evidence>
<dbReference type="SUPFAM" id="SSF52833">
    <property type="entry name" value="Thioredoxin-like"/>
    <property type="match status" value="1"/>
</dbReference>
<comment type="caution">
    <text evidence="7">The sequence shown here is derived from an EMBL/GenBank/DDBJ whole genome shotgun (WGS) entry which is preliminary data.</text>
</comment>
<feature type="signal peptide" evidence="5">
    <location>
        <begin position="1"/>
        <end position="22"/>
    </location>
</feature>
<feature type="disulfide bond" description="Redox-active" evidence="4">
    <location>
        <begin position="67"/>
        <end position="71"/>
    </location>
</feature>
<evidence type="ECO:0000259" key="6">
    <source>
        <dbReference type="PROSITE" id="PS51352"/>
    </source>
</evidence>
<dbReference type="CDD" id="cd02968">
    <property type="entry name" value="SCO"/>
    <property type="match status" value="1"/>
</dbReference>
<keyword evidence="8" id="KW-1185">Reference proteome</keyword>
<dbReference type="Gene3D" id="3.40.30.10">
    <property type="entry name" value="Glutaredoxin"/>
    <property type="match status" value="1"/>
</dbReference>
<evidence type="ECO:0000256" key="5">
    <source>
        <dbReference type="SAM" id="SignalP"/>
    </source>
</evidence>
<dbReference type="InterPro" id="IPR013766">
    <property type="entry name" value="Thioredoxin_domain"/>
</dbReference>
<reference evidence="7 8" key="1">
    <citation type="submission" date="2015-12" db="EMBL/GenBank/DDBJ databases">
        <title>Nitrous oxide reduction kinetics distinguish bacteria harboring typical versus atypical NosZ.</title>
        <authorList>
            <person name="Yoon S."/>
            <person name="Nissen S."/>
            <person name="Park D."/>
            <person name="Sanford R.A."/>
            <person name="Loeffler F.E."/>
        </authorList>
    </citation>
    <scope>NUCLEOTIDE SEQUENCE [LARGE SCALE GENOMIC DNA]</scope>
    <source>
        <strain evidence="7 8">ATCC BAA-841</strain>
    </source>
</reference>
<organism evidence="7 8">
    <name type="scientific">Dechloromonas denitrificans</name>
    <dbReference type="NCBI Taxonomy" id="281362"/>
    <lineage>
        <taxon>Bacteria</taxon>
        <taxon>Pseudomonadati</taxon>
        <taxon>Pseudomonadota</taxon>
        <taxon>Betaproteobacteria</taxon>
        <taxon>Rhodocyclales</taxon>
        <taxon>Azonexaceae</taxon>
        <taxon>Dechloromonas</taxon>
    </lineage>
</organism>
<dbReference type="InterPro" id="IPR036249">
    <property type="entry name" value="Thioredoxin-like_sf"/>
</dbReference>
<dbReference type="Pfam" id="PF02630">
    <property type="entry name" value="SCO1-SenC"/>
    <property type="match status" value="1"/>
</dbReference>
<dbReference type="RefSeq" id="WP_066881782.1">
    <property type="nucleotide sequence ID" value="NZ_LODL01000013.1"/>
</dbReference>
<dbReference type="GO" id="GO:0046872">
    <property type="term" value="F:metal ion binding"/>
    <property type="evidence" value="ECO:0007669"/>
    <property type="project" value="UniProtKB-KW"/>
</dbReference>
<dbReference type="EMBL" id="LODL01000013">
    <property type="protein sequence ID" value="KXB31286.1"/>
    <property type="molecule type" value="Genomic_DNA"/>
</dbReference>
<name>A0A133XK46_9RHOO</name>
<evidence type="ECO:0000256" key="2">
    <source>
        <dbReference type="ARBA" id="ARBA00023008"/>
    </source>
</evidence>
<accession>A0A133XK46</accession>
<feature type="chain" id="PRO_5007459772" evidence="5">
    <location>
        <begin position="23"/>
        <end position="192"/>
    </location>
</feature>
<comment type="similarity">
    <text evidence="1">Belongs to the SCO1/2 family.</text>
</comment>
<evidence type="ECO:0000256" key="1">
    <source>
        <dbReference type="ARBA" id="ARBA00010996"/>
    </source>
</evidence>
<dbReference type="AlphaFoldDB" id="A0A133XK46"/>
<evidence type="ECO:0000313" key="8">
    <source>
        <dbReference type="Proteomes" id="UP000070186"/>
    </source>
</evidence>
<evidence type="ECO:0000256" key="3">
    <source>
        <dbReference type="PIRSR" id="PIRSR603782-1"/>
    </source>
</evidence>
<dbReference type="STRING" id="281362.AT959_06285"/>
<keyword evidence="4" id="KW-1015">Disulfide bond</keyword>
<dbReference type="InterPro" id="IPR003782">
    <property type="entry name" value="SCO1/SenC"/>
</dbReference>
<keyword evidence="5" id="KW-0732">Signal</keyword>
<feature type="binding site" evidence="3">
    <location>
        <position position="67"/>
    </location>
    <ligand>
        <name>Cu cation</name>
        <dbReference type="ChEBI" id="CHEBI:23378"/>
    </ligand>
</feature>
<feature type="binding site" evidence="3">
    <location>
        <position position="71"/>
    </location>
    <ligand>
        <name>Cu cation</name>
        <dbReference type="ChEBI" id="CHEBI:23378"/>
    </ligand>
</feature>
<sequence>MRRRLFLALPLALLGACKPAPVALRNTDLTGASFARGLELSDHHGQPRSLADFRGKAVVVFFGYTSCPDICPTTLARLAEVMKVMGDEAGRVQVLFVTLDPERDSAERLKAFVPWFHPSFLGLRGDAGQIKTVTDEFRVFSARKEVGGELGYVLDHSSGAYVFDPAGHLRLYVKDTAPVEDIVADLRQLLRG</sequence>
<dbReference type="FunFam" id="3.40.30.10:FF:000013">
    <property type="entry name" value="Blast:Protein SCO1 homolog, mitochondrial"/>
    <property type="match status" value="1"/>
</dbReference>
<keyword evidence="3" id="KW-0479">Metal-binding</keyword>
<proteinExistence type="inferred from homology"/>
<feature type="domain" description="Thioredoxin" evidence="6">
    <location>
        <begin position="14"/>
        <end position="191"/>
    </location>
</feature>
<dbReference type="PROSITE" id="PS51257">
    <property type="entry name" value="PROKAR_LIPOPROTEIN"/>
    <property type="match status" value="1"/>
</dbReference>
<gene>
    <name evidence="7" type="ORF">AT959_06285</name>
</gene>
<dbReference type="PANTHER" id="PTHR12151">
    <property type="entry name" value="ELECTRON TRANSPORT PROTIN SCO1/SENC FAMILY MEMBER"/>
    <property type="match status" value="1"/>
</dbReference>
<dbReference type="PROSITE" id="PS51352">
    <property type="entry name" value="THIOREDOXIN_2"/>
    <property type="match status" value="1"/>
</dbReference>
<evidence type="ECO:0000313" key="7">
    <source>
        <dbReference type="EMBL" id="KXB31286.1"/>
    </source>
</evidence>
<protein>
    <submittedName>
        <fullName evidence="7">Photosynthetic protein synthase I</fullName>
    </submittedName>
</protein>